<organism evidence="1 2">
    <name type="scientific">Winogradskyella epiphytica</name>
    <dbReference type="NCBI Taxonomy" id="262005"/>
    <lineage>
        <taxon>Bacteria</taxon>
        <taxon>Pseudomonadati</taxon>
        <taxon>Bacteroidota</taxon>
        <taxon>Flavobacteriia</taxon>
        <taxon>Flavobacteriales</taxon>
        <taxon>Flavobacteriaceae</taxon>
        <taxon>Winogradskyella</taxon>
    </lineage>
</organism>
<accession>A0A2V4XDU2</accession>
<reference evidence="1 2" key="1">
    <citation type="submission" date="2018-06" db="EMBL/GenBank/DDBJ databases">
        <title>Genomic Encyclopedia of Type Strains, Phase III (KMG-III): the genomes of soil and plant-associated and newly described type strains.</title>
        <authorList>
            <person name="Whitman W."/>
        </authorList>
    </citation>
    <scope>NUCLEOTIDE SEQUENCE [LARGE SCALE GENOMIC DNA]</scope>
    <source>
        <strain evidence="1 2">CECT 7945</strain>
    </source>
</reference>
<keyword evidence="2" id="KW-1185">Reference proteome</keyword>
<dbReference type="AlphaFoldDB" id="A0A2V4XDU2"/>
<sequence length="49" mass="5646">MYKKLHITIYVSDIKGTFEGIAVYKQMVNRGVVKESHIVNGTFQYNVPQ</sequence>
<dbReference type="EMBL" id="QJTD01000005">
    <property type="protein sequence ID" value="PYE80564.1"/>
    <property type="molecule type" value="Genomic_DNA"/>
</dbReference>
<evidence type="ECO:0000313" key="1">
    <source>
        <dbReference type="EMBL" id="PYE80564.1"/>
    </source>
</evidence>
<gene>
    <name evidence="1" type="ORF">DFQ11_105163</name>
</gene>
<protein>
    <submittedName>
        <fullName evidence="1">Uncharacterized protein</fullName>
    </submittedName>
</protein>
<comment type="caution">
    <text evidence="1">The sequence shown here is derived from an EMBL/GenBank/DDBJ whole genome shotgun (WGS) entry which is preliminary data.</text>
</comment>
<proteinExistence type="predicted"/>
<dbReference type="OrthoDB" id="9959591at2"/>
<name>A0A2V4XDU2_9FLAO</name>
<dbReference type="RefSeq" id="WP_158525003.1">
    <property type="nucleotide sequence ID" value="NZ_BMWQ01000005.1"/>
</dbReference>
<dbReference type="Proteomes" id="UP000248054">
    <property type="component" value="Unassembled WGS sequence"/>
</dbReference>
<evidence type="ECO:0000313" key="2">
    <source>
        <dbReference type="Proteomes" id="UP000248054"/>
    </source>
</evidence>